<dbReference type="PANTHER" id="PTHR10083">
    <property type="entry name" value="KUNITZ-TYPE PROTEASE INHIBITOR-RELATED"/>
    <property type="match status" value="1"/>
</dbReference>
<keyword evidence="8" id="KW-0166">Nematocyst</keyword>
<dbReference type="SUPFAM" id="SSF57362">
    <property type="entry name" value="BPTI-like"/>
    <property type="match status" value="2"/>
</dbReference>
<dbReference type="PROSITE" id="PS50279">
    <property type="entry name" value="BPTI_KUNITZ_2"/>
    <property type="match status" value="2"/>
</dbReference>
<dbReference type="KEGG" id="aten:116295041"/>
<dbReference type="InterPro" id="IPR020901">
    <property type="entry name" value="Prtase_inh_Kunz-CS"/>
</dbReference>
<sequence length="136" mass="15788">MRVLACFLLVIYSSVVNCKDDRMRCSKEKVVGNCKGRIERYYYDKAAKACWRFWYSGCNGNPNNFETRRECQDACMGKGFCLFPPVAGTCKESLPRYYYDNNTKHCKPFTYSGCGGNKNNFKVKDDCLKECRVHFI</sequence>
<evidence type="ECO:0000256" key="1">
    <source>
        <dbReference type="ARBA" id="ARBA00004532"/>
    </source>
</evidence>
<keyword evidence="10" id="KW-0732">Signal</keyword>
<evidence type="ECO:0000256" key="7">
    <source>
        <dbReference type="ARBA" id="ARBA00023157"/>
    </source>
</evidence>
<feature type="domain" description="BPTI/Kunitz inhibitor" evidence="11">
    <location>
        <begin position="25"/>
        <end position="75"/>
    </location>
</feature>
<evidence type="ECO:0000256" key="4">
    <source>
        <dbReference type="ARBA" id="ARBA00022525"/>
    </source>
</evidence>
<dbReference type="OrthoDB" id="4473401at2759"/>
<evidence type="ECO:0000256" key="8">
    <source>
        <dbReference type="ARBA" id="ARBA00023331"/>
    </source>
</evidence>
<evidence type="ECO:0000256" key="2">
    <source>
        <dbReference type="ARBA" id="ARBA00004613"/>
    </source>
</evidence>
<dbReference type="InParanoid" id="A0A6P8HTQ4"/>
<dbReference type="PROSITE" id="PS50287">
    <property type="entry name" value="SRCR_2"/>
    <property type="match status" value="1"/>
</dbReference>
<evidence type="ECO:0000259" key="11">
    <source>
        <dbReference type="PROSITE" id="PS50279"/>
    </source>
</evidence>
<dbReference type="Pfam" id="PF00014">
    <property type="entry name" value="Kunitz_BPTI"/>
    <property type="match status" value="2"/>
</dbReference>
<accession>A0A6P8HTQ4</accession>
<dbReference type="PROSITE" id="PS00280">
    <property type="entry name" value="BPTI_KUNITZ_1"/>
    <property type="match status" value="1"/>
</dbReference>
<dbReference type="Proteomes" id="UP000515163">
    <property type="component" value="Unplaced"/>
</dbReference>
<feature type="domain" description="BPTI/Kunitz inhibitor" evidence="11">
    <location>
        <begin position="81"/>
        <end position="131"/>
    </location>
</feature>
<dbReference type="GeneID" id="116295041"/>
<evidence type="ECO:0000256" key="5">
    <source>
        <dbReference type="ARBA" id="ARBA00022690"/>
    </source>
</evidence>
<dbReference type="InterPro" id="IPR050098">
    <property type="entry name" value="TFPI/VKTCI-like"/>
</dbReference>
<protein>
    <submittedName>
        <fullName evidence="14">KappaPI-actitoxin-Avd3e-like</fullName>
    </submittedName>
</protein>
<dbReference type="Gene3D" id="4.10.410.10">
    <property type="entry name" value="Pancreatic trypsin inhibitor Kunitz domain"/>
    <property type="match status" value="2"/>
</dbReference>
<name>A0A6P8HTQ4_ACTTE</name>
<feature type="signal peptide" evidence="10">
    <location>
        <begin position="1"/>
        <end position="18"/>
    </location>
</feature>
<keyword evidence="13" id="KW-1185">Reference proteome</keyword>
<keyword evidence="6" id="KW-0722">Serine protease inhibitor</keyword>
<feature type="chain" id="PRO_5028365483" evidence="10">
    <location>
        <begin position="19"/>
        <end position="136"/>
    </location>
</feature>
<comment type="subcellular location">
    <subcellularLocation>
        <location evidence="1">Nematocyst</location>
    </subcellularLocation>
    <subcellularLocation>
        <location evidence="2">Secreted</location>
    </subcellularLocation>
</comment>
<dbReference type="AlphaFoldDB" id="A0A6P8HTQ4"/>
<dbReference type="GO" id="GO:0042151">
    <property type="term" value="C:nematocyst"/>
    <property type="evidence" value="ECO:0007669"/>
    <property type="project" value="UniProtKB-SubCell"/>
</dbReference>
<keyword evidence="7" id="KW-1015">Disulfide bond</keyword>
<reference evidence="14" key="1">
    <citation type="submission" date="2025-08" db="UniProtKB">
        <authorList>
            <consortium name="RefSeq"/>
        </authorList>
    </citation>
    <scope>IDENTIFICATION</scope>
</reference>
<dbReference type="SMART" id="SM00131">
    <property type="entry name" value="KU"/>
    <property type="match status" value="2"/>
</dbReference>
<feature type="domain" description="SRCR" evidence="12">
    <location>
        <begin position="23"/>
        <end position="136"/>
    </location>
</feature>
<evidence type="ECO:0000256" key="9">
    <source>
        <dbReference type="PROSITE-ProRule" id="PRU00196"/>
    </source>
</evidence>
<proteinExistence type="inferred from homology"/>
<evidence type="ECO:0000313" key="14">
    <source>
        <dbReference type="RefSeq" id="XP_031558603.1"/>
    </source>
</evidence>
<evidence type="ECO:0000259" key="12">
    <source>
        <dbReference type="PROSITE" id="PS50287"/>
    </source>
</evidence>
<evidence type="ECO:0000256" key="3">
    <source>
        <dbReference type="ARBA" id="ARBA00007226"/>
    </source>
</evidence>
<dbReference type="InterPro" id="IPR001190">
    <property type="entry name" value="SRCR"/>
</dbReference>
<evidence type="ECO:0000313" key="13">
    <source>
        <dbReference type="Proteomes" id="UP000515163"/>
    </source>
</evidence>
<keyword evidence="4" id="KW-0964">Secreted</keyword>
<dbReference type="CDD" id="cd00109">
    <property type="entry name" value="Kunitz-type"/>
    <property type="match status" value="2"/>
</dbReference>
<keyword evidence="5" id="KW-0646">Protease inhibitor</keyword>
<evidence type="ECO:0000256" key="6">
    <source>
        <dbReference type="ARBA" id="ARBA00022900"/>
    </source>
</evidence>
<comment type="caution">
    <text evidence="9">Lacks conserved residue(s) required for the propagation of feature annotation.</text>
</comment>
<dbReference type="InterPro" id="IPR002223">
    <property type="entry name" value="Kunitz_BPTI"/>
</dbReference>
<dbReference type="GO" id="GO:0005615">
    <property type="term" value="C:extracellular space"/>
    <property type="evidence" value="ECO:0007669"/>
    <property type="project" value="TreeGrafter"/>
</dbReference>
<comment type="similarity">
    <text evidence="3">Belongs to the venom Kunitz-type family. Sea anemone type 2 potassium channel toxin subfamily.</text>
</comment>
<dbReference type="RefSeq" id="XP_031558603.1">
    <property type="nucleotide sequence ID" value="XM_031702743.1"/>
</dbReference>
<organism evidence="13 14">
    <name type="scientific">Actinia tenebrosa</name>
    <name type="common">Australian red waratah sea anemone</name>
    <dbReference type="NCBI Taxonomy" id="6105"/>
    <lineage>
        <taxon>Eukaryota</taxon>
        <taxon>Metazoa</taxon>
        <taxon>Cnidaria</taxon>
        <taxon>Anthozoa</taxon>
        <taxon>Hexacorallia</taxon>
        <taxon>Actiniaria</taxon>
        <taxon>Actiniidae</taxon>
        <taxon>Actinia</taxon>
    </lineage>
</organism>
<dbReference type="PRINTS" id="PR00759">
    <property type="entry name" value="BASICPTASE"/>
</dbReference>
<gene>
    <name evidence="14" type="primary">LOC116295041</name>
</gene>
<dbReference type="InterPro" id="IPR036880">
    <property type="entry name" value="Kunitz_BPTI_sf"/>
</dbReference>
<evidence type="ECO:0000256" key="10">
    <source>
        <dbReference type="SAM" id="SignalP"/>
    </source>
</evidence>
<dbReference type="GO" id="GO:0016020">
    <property type="term" value="C:membrane"/>
    <property type="evidence" value="ECO:0007669"/>
    <property type="project" value="InterPro"/>
</dbReference>
<dbReference type="PANTHER" id="PTHR10083:SF374">
    <property type="entry name" value="BPTI_KUNITZ INHIBITOR DOMAIN-CONTAINING PROTEIN"/>
    <property type="match status" value="1"/>
</dbReference>
<dbReference type="GO" id="GO:0004867">
    <property type="term" value="F:serine-type endopeptidase inhibitor activity"/>
    <property type="evidence" value="ECO:0007669"/>
    <property type="project" value="UniProtKB-KW"/>
</dbReference>